<name>A0A7V2T533_LEUMU</name>
<gene>
    <name evidence="2" type="ORF">ENJ51_11840</name>
</gene>
<keyword evidence="1" id="KW-0472">Membrane</keyword>
<organism evidence="2">
    <name type="scientific">Leucothrix mucor</name>
    <dbReference type="NCBI Taxonomy" id="45248"/>
    <lineage>
        <taxon>Bacteria</taxon>
        <taxon>Pseudomonadati</taxon>
        <taxon>Pseudomonadota</taxon>
        <taxon>Gammaproteobacteria</taxon>
        <taxon>Thiotrichales</taxon>
        <taxon>Thiotrichaceae</taxon>
        <taxon>Leucothrix</taxon>
    </lineage>
</organism>
<dbReference type="InterPro" id="IPR019099">
    <property type="entry name" value="Uncharacterised_PGPGW_TM"/>
</dbReference>
<keyword evidence="1" id="KW-0812">Transmembrane</keyword>
<evidence type="ECO:0000256" key="1">
    <source>
        <dbReference type="SAM" id="Phobius"/>
    </source>
</evidence>
<dbReference type="Pfam" id="PF09656">
    <property type="entry name" value="PGPGW"/>
    <property type="match status" value="1"/>
</dbReference>
<protein>
    <recommendedName>
        <fullName evidence="3">Transmembrane protein (PGPGW)</fullName>
    </recommendedName>
</protein>
<dbReference type="EMBL" id="DRMS01000448">
    <property type="protein sequence ID" value="HFC93491.1"/>
    <property type="molecule type" value="Genomic_DNA"/>
</dbReference>
<sequence length="133" mass="15140">MPSTELLTTLALFSIITFIVSLVAIPWVISKMPEDYFSNEQHHNAYKNKHHPLLSLFIRILRNIIAIIFILAGIIMLFTPGQGLLTILVGLGLSDFPGKFALERRIARNKKIFKALNWVRKRTGVMPLIYPVI</sequence>
<reference evidence="2" key="1">
    <citation type="journal article" date="2020" name="mSystems">
        <title>Genome- and Community-Level Interaction Insights into Carbon Utilization and Element Cycling Functions of Hydrothermarchaeota in Hydrothermal Sediment.</title>
        <authorList>
            <person name="Zhou Z."/>
            <person name="Liu Y."/>
            <person name="Xu W."/>
            <person name="Pan J."/>
            <person name="Luo Z.H."/>
            <person name="Li M."/>
        </authorList>
    </citation>
    <scope>NUCLEOTIDE SEQUENCE [LARGE SCALE GENOMIC DNA]</scope>
    <source>
        <strain evidence="2">HyVt-493</strain>
    </source>
</reference>
<evidence type="ECO:0008006" key="3">
    <source>
        <dbReference type="Google" id="ProtNLM"/>
    </source>
</evidence>
<accession>A0A7V2T533</accession>
<keyword evidence="1" id="KW-1133">Transmembrane helix</keyword>
<proteinExistence type="predicted"/>
<feature type="transmembrane region" description="Helical" evidence="1">
    <location>
        <begin position="56"/>
        <end position="78"/>
    </location>
</feature>
<dbReference type="AlphaFoldDB" id="A0A7V2T533"/>
<evidence type="ECO:0000313" key="2">
    <source>
        <dbReference type="EMBL" id="HFC93491.1"/>
    </source>
</evidence>
<comment type="caution">
    <text evidence="2">The sequence shown here is derived from an EMBL/GenBank/DDBJ whole genome shotgun (WGS) entry which is preliminary data.</text>
</comment>
<dbReference type="Proteomes" id="UP000885750">
    <property type="component" value="Unassembled WGS sequence"/>
</dbReference>
<feature type="transmembrane region" description="Helical" evidence="1">
    <location>
        <begin position="6"/>
        <end position="29"/>
    </location>
</feature>